<evidence type="ECO:0000313" key="2">
    <source>
        <dbReference type="EMBL" id="QNN61775.1"/>
    </source>
</evidence>
<protein>
    <submittedName>
        <fullName evidence="2">RidA family protein</fullName>
    </submittedName>
</protein>
<reference evidence="2 3" key="1">
    <citation type="submission" date="2020-08" db="EMBL/GenBank/DDBJ databases">
        <title>Genome sequence of Erysipelothrix inopinata DSM 15511T.</title>
        <authorList>
            <person name="Hyun D.-W."/>
            <person name="Bae J.-W."/>
        </authorList>
    </citation>
    <scope>NUCLEOTIDE SEQUENCE [LARGE SCALE GENOMIC DNA]</scope>
    <source>
        <strain evidence="2 3">DSM 15511</strain>
    </source>
</reference>
<evidence type="ECO:0000313" key="3">
    <source>
        <dbReference type="Proteomes" id="UP000515928"/>
    </source>
</evidence>
<organism evidence="2 3">
    <name type="scientific">Erysipelothrix inopinata</name>
    <dbReference type="NCBI Taxonomy" id="225084"/>
    <lineage>
        <taxon>Bacteria</taxon>
        <taxon>Bacillati</taxon>
        <taxon>Bacillota</taxon>
        <taxon>Erysipelotrichia</taxon>
        <taxon>Erysipelotrichales</taxon>
        <taxon>Erysipelotrichaceae</taxon>
        <taxon>Erysipelothrix</taxon>
    </lineage>
</organism>
<dbReference type="RefSeq" id="WP_187534968.1">
    <property type="nucleotide sequence ID" value="NZ_CBCSHU010000012.1"/>
</dbReference>
<dbReference type="Proteomes" id="UP000515928">
    <property type="component" value="Chromosome"/>
</dbReference>
<dbReference type="InterPro" id="IPR035959">
    <property type="entry name" value="RutC-like_sf"/>
</dbReference>
<dbReference type="PANTHER" id="PTHR11803">
    <property type="entry name" value="2-IMINOBUTANOATE/2-IMINOPROPANOATE DEAMINASE RIDA"/>
    <property type="match status" value="1"/>
</dbReference>
<dbReference type="AlphaFoldDB" id="A0A7G9S1Q0"/>
<dbReference type="Gene3D" id="3.30.1330.40">
    <property type="entry name" value="RutC-like"/>
    <property type="match status" value="1"/>
</dbReference>
<keyword evidence="3" id="KW-1185">Reference proteome</keyword>
<accession>A0A7G9S1Q0</accession>
<dbReference type="KEGG" id="eio:H9L01_05300"/>
<evidence type="ECO:0000256" key="1">
    <source>
        <dbReference type="ARBA" id="ARBA00010552"/>
    </source>
</evidence>
<dbReference type="SUPFAM" id="SSF55298">
    <property type="entry name" value="YjgF-like"/>
    <property type="match status" value="1"/>
</dbReference>
<dbReference type="EMBL" id="CP060715">
    <property type="protein sequence ID" value="QNN61775.1"/>
    <property type="molecule type" value="Genomic_DNA"/>
</dbReference>
<comment type="similarity">
    <text evidence="1">Belongs to the RutC family.</text>
</comment>
<proteinExistence type="inferred from homology"/>
<name>A0A7G9S1Q0_9FIRM</name>
<dbReference type="GO" id="GO:0005829">
    <property type="term" value="C:cytosol"/>
    <property type="evidence" value="ECO:0007669"/>
    <property type="project" value="TreeGrafter"/>
</dbReference>
<dbReference type="Pfam" id="PF01042">
    <property type="entry name" value="Ribonuc_L-PSP"/>
    <property type="match status" value="1"/>
</dbReference>
<dbReference type="CDD" id="cd00448">
    <property type="entry name" value="YjgF_YER057c_UK114_family"/>
    <property type="match status" value="1"/>
</dbReference>
<dbReference type="InterPro" id="IPR006175">
    <property type="entry name" value="YjgF/YER057c/UK114"/>
</dbReference>
<dbReference type="PANTHER" id="PTHR11803:SF58">
    <property type="entry name" value="PROTEIN HMF1-RELATED"/>
    <property type="match status" value="1"/>
</dbReference>
<sequence length="128" mass="14705">MKIIRRTPKSVNQPVGEYAHITKIPAGMDTYVLSGQIGVQEDGTIPTSFEAEITQMFMNIKDVLRTANLTHENVTKVNIWSVEEIDWDFFYKEWNTFFEGDYPSMTIAYIKALGLPEIKIEIDIWAAK</sequence>
<dbReference type="GO" id="GO:0019239">
    <property type="term" value="F:deaminase activity"/>
    <property type="evidence" value="ECO:0007669"/>
    <property type="project" value="TreeGrafter"/>
</dbReference>
<gene>
    <name evidence="2" type="ORF">H9L01_05300</name>
</gene>